<keyword evidence="3" id="KW-0964">Secreted</keyword>
<comment type="caution">
    <text evidence="6">The sequence shown here is derived from an EMBL/GenBank/DDBJ whole genome shotgun (WGS) entry which is preliminary data.</text>
</comment>
<dbReference type="Pfam" id="PF00669">
    <property type="entry name" value="Flagellin_N"/>
    <property type="match status" value="1"/>
</dbReference>
<keyword evidence="6" id="KW-0282">Flagellum</keyword>
<comment type="function">
    <text evidence="3">Flagellin is the subunit protein which polymerizes to form the filaments of bacterial flagella.</text>
</comment>
<keyword evidence="7" id="KW-1185">Reference proteome</keyword>
<dbReference type="Pfam" id="PF00700">
    <property type="entry name" value="Flagellin_C"/>
    <property type="match status" value="1"/>
</dbReference>
<comment type="subcellular location">
    <subcellularLocation>
        <location evidence="3">Secreted</location>
    </subcellularLocation>
    <subcellularLocation>
        <location evidence="3">Bacterial flagellum</location>
    </subcellularLocation>
</comment>
<keyword evidence="6" id="KW-0969">Cilium</keyword>
<evidence type="ECO:0000256" key="1">
    <source>
        <dbReference type="ARBA" id="ARBA00005709"/>
    </source>
</evidence>
<feature type="domain" description="Flagellin C-terminal" evidence="5">
    <location>
        <begin position="184"/>
        <end position="249"/>
    </location>
</feature>
<dbReference type="PANTHER" id="PTHR42792">
    <property type="entry name" value="FLAGELLIN"/>
    <property type="match status" value="1"/>
</dbReference>
<evidence type="ECO:0000259" key="4">
    <source>
        <dbReference type="Pfam" id="PF00669"/>
    </source>
</evidence>
<protein>
    <recommendedName>
        <fullName evidence="3">Flagellin</fullName>
    </recommendedName>
</protein>
<comment type="similarity">
    <text evidence="1 3">Belongs to the bacterial flagellin family.</text>
</comment>
<dbReference type="SUPFAM" id="SSF64518">
    <property type="entry name" value="Phase 1 flagellin"/>
    <property type="match status" value="1"/>
</dbReference>
<dbReference type="InterPro" id="IPR001029">
    <property type="entry name" value="Flagellin_N"/>
</dbReference>
<reference evidence="6 7" key="1">
    <citation type="submission" date="2023-06" db="EMBL/GenBank/DDBJ databases">
        <title>Campylobacter magnum sp. nov., isolated from cecal contents of domestic pigs (Sus scrofa domesticus).</title>
        <authorList>
            <person name="Papic B."/>
            <person name="Gruntar I."/>
        </authorList>
    </citation>
    <scope>NUCLEOTIDE SEQUENCE [LARGE SCALE GENOMIC DNA]</scope>
    <source>
        <strain evidence="7">34484-21</strain>
    </source>
</reference>
<dbReference type="InterPro" id="IPR046358">
    <property type="entry name" value="Flagellin_C"/>
</dbReference>
<dbReference type="PANTHER" id="PTHR42792:SF2">
    <property type="entry name" value="FLAGELLIN"/>
    <property type="match status" value="1"/>
</dbReference>
<keyword evidence="2 3" id="KW-0975">Bacterial flagellum</keyword>
<sequence>MAMTIGSTDYTTGLQNKYMNNAQSSASKALGNISALRALSGTDTANLAIADALRSDANGARQGLANANDAIGMMQIADGALSSLNDATNRMSELSVRAVNGVKLDANGNIDPSSMNTDYQKAISSEMSALKESMQGSIDQATFNGKSVFGGQLNFETTSGVIGVNVEAPNLNQLDISNPQSIKDFRDTINRMRSDIGAAQNNIASNAESIAIKNINLTASQSQLQNSDIAKNYSDLQASNMKLNAATIASAHNFAGLQNKVATLLA</sequence>
<evidence type="ECO:0000313" key="7">
    <source>
        <dbReference type="Proteomes" id="UP001171111"/>
    </source>
</evidence>
<name>A0ABT8T6K9_9BACT</name>
<keyword evidence="6" id="KW-0966">Cell projection</keyword>
<dbReference type="Proteomes" id="UP001171111">
    <property type="component" value="Unassembled WGS sequence"/>
</dbReference>
<dbReference type="InterPro" id="IPR001492">
    <property type="entry name" value="Flagellin"/>
</dbReference>
<gene>
    <name evidence="6" type="ORF">Q2362_02905</name>
</gene>
<dbReference type="RefSeq" id="WP_302243869.1">
    <property type="nucleotide sequence ID" value="NZ_JAULJQ010000003.1"/>
</dbReference>
<accession>A0ABT8T6K9</accession>
<evidence type="ECO:0000259" key="5">
    <source>
        <dbReference type="Pfam" id="PF00700"/>
    </source>
</evidence>
<proteinExistence type="inferred from homology"/>
<dbReference type="Gene3D" id="1.20.1330.10">
    <property type="entry name" value="f41 fragment of flagellin, N-terminal domain"/>
    <property type="match status" value="1"/>
</dbReference>
<evidence type="ECO:0000313" key="6">
    <source>
        <dbReference type="EMBL" id="MDO2409050.1"/>
    </source>
</evidence>
<evidence type="ECO:0000256" key="3">
    <source>
        <dbReference type="RuleBase" id="RU362073"/>
    </source>
</evidence>
<feature type="domain" description="Flagellin N-terminal" evidence="4">
    <location>
        <begin position="17"/>
        <end position="152"/>
    </location>
</feature>
<dbReference type="EMBL" id="JAULJQ010000003">
    <property type="protein sequence ID" value="MDO2409050.1"/>
    <property type="molecule type" value="Genomic_DNA"/>
</dbReference>
<organism evidence="6 7">
    <name type="scientific">Campylobacter magnus</name>
    <dbReference type="NCBI Taxonomy" id="3026462"/>
    <lineage>
        <taxon>Bacteria</taxon>
        <taxon>Pseudomonadati</taxon>
        <taxon>Campylobacterota</taxon>
        <taxon>Epsilonproteobacteria</taxon>
        <taxon>Campylobacterales</taxon>
        <taxon>Campylobacteraceae</taxon>
        <taxon>Campylobacter</taxon>
    </lineage>
</organism>
<evidence type="ECO:0000256" key="2">
    <source>
        <dbReference type="ARBA" id="ARBA00023143"/>
    </source>
</evidence>